<dbReference type="InterPro" id="IPR000164">
    <property type="entry name" value="Histone_H3/CENP-A"/>
</dbReference>
<gene>
    <name evidence="5" type="ORF">STAS_11919</name>
</gene>
<evidence type="ECO:0000259" key="4">
    <source>
        <dbReference type="Pfam" id="PF00125"/>
    </source>
</evidence>
<keyword evidence="6" id="KW-1185">Reference proteome</keyword>
<dbReference type="AlphaFoldDB" id="A0A5A7PTM3"/>
<dbReference type="OrthoDB" id="842664at2759"/>
<organism evidence="5 6">
    <name type="scientific">Striga asiatica</name>
    <name type="common">Asiatic witchweed</name>
    <name type="synonym">Buchnera asiatica</name>
    <dbReference type="NCBI Taxonomy" id="4170"/>
    <lineage>
        <taxon>Eukaryota</taxon>
        <taxon>Viridiplantae</taxon>
        <taxon>Streptophyta</taxon>
        <taxon>Embryophyta</taxon>
        <taxon>Tracheophyta</taxon>
        <taxon>Spermatophyta</taxon>
        <taxon>Magnoliopsida</taxon>
        <taxon>eudicotyledons</taxon>
        <taxon>Gunneridae</taxon>
        <taxon>Pentapetalae</taxon>
        <taxon>asterids</taxon>
        <taxon>lamiids</taxon>
        <taxon>Lamiales</taxon>
        <taxon>Orobanchaceae</taxon>
        <taxon>Buchnereae</taxon>
        <taxon>Striga</taxon>
    </lineage>
</organism>
<dbReference type="PRINTS" id="PR00622">
    <property type="entry name" value="HISTONEH3"/>
</dbReference>
<evidence type="ECO:0000256" key="2">
    <source>
        <dbReference type="ARBA" id="ARBA00022990"/>
    </source>
</evidence>
<dbReference type="InterPro" id="IPR009072">
    <property type="entry name" value="Histone-fold"/>
</dbReference>
<reference evidence="6" key="1">
    <citation type="journal article" date="2019" name="Curr. Biol.">
        <title>Genome Sequence of Striga asiatica Provides Insight into the Evolution of Plant Parasitism.</title>
        <authorList>
            <person name="Yoshida S."/>
            <person name="Kim S."/>
            <person name="Wafula E.K."/>
            <person name="Tanskanen J."/>
            <person name="Kim Y.M."/>
            <person name="Honaas L."/>
            <person name="Yang Z."/>
            <person name="Spallek T."/>
            <person name="Conn C.E."/>
            <person name="Ichihashi Y."/>
            <person name="Cheong K."/>
            <person name="Cui S."/>
            <person name="Der J.P."/>
            <person name="Gundlach H."/>
            <person name="Jiao Y."/>
            <person name="Hori C."/>
            <person name="Ishida J.K."/>
            <person name="Kasahara H."/>
            <person name="Kiba T."/>
            <person name="Kim M.S."/>
            <person name="Koo N."/>
            <person name="Laohavisit A."/>
            <person name="Lee Y.H."/>
            <person name="Lumba S."/>
            <person name="McCourt P."/>
            <person name="Mortimer J.C."/>
            <person name="Mutuku J.M."/>
            <person name="Nomura T."/>
            <person name="Sasaki-Sekimoto Y."/>
            <person name="Seto Y."/>
            <person name="Wang Y."/>
            <person name="Wakatake T."/>
            <person name="Sakakibara H."/>
            <person name="Demura T."/>
            <person name="Yamaguchi S."/>
            <person name="Yoneyama K."/>
            <person name="Manabe R.I."/>
            <person name="Nelson D.C."/>
            <person name="Schulman A.H."/>
            <person name="Timko M.P."/>
            <person name="dePamphilis C.W."/>
            <person name="Choi D."/>
            <person name="Shirasu K."/>
        </authorList>
    </citation>
    <scope>NUCLEOTIDE SEQUENCE [LARGE SCALE GENOMIC DNA]</scope>
    <source>
        <strain evidence="6">cv. UVA1</strain>
    </source>
</reference>
<dbReference type="GO" id="GO:0000786">
    <property type="term" value="C:nucleosome"/>
    <property type="evidence" value="ECO:0007669"/>
    <property type="project" value="InterPro"/>
</dbReference>
<evidence type="ECO:0000313" key="5">
    <source>
        <dbReference type="EMBL" id="GER35627.1"/>
    </source>
</evidence>
<feature type="region of interest" description="Disordered" evidence="3">
    <location>
        <begin position="1"/>
        <end position="57"/>
    </location>
</feature>
<dbReference type="EMBL" id="BKCP01004995">
    <property type="protein sequence ID" value="GER35627.1"/>
    <property type="molecule type" value="Genomic_DNA"/>
</dbReference>
<evidence type="ECO:0000313" key="6">
    <source>
        <dbReference type="Proteomes" id="UP000325081"/>
    </source>
</evidence>
<dbReference type="SUPFAM" id="SSF47113">
    <property type="entry name" value="Histone-fold"/>
    <property type="match status" value="1"/>
</dbReference>
<dbReference type="GO" id="GO:0030527">
    <property type="term" value="F:structural constituent of chromatin"/>
    <property type="evidence" value="ECO:0007669"/>
    <property type="project" value="InterPro"/>
</dbReference>
<comment type="caution">
    <text evidence="5">The sequence shown here is derived from an EMBL/GenBank/DDBJ whole genome shotgun (WGS) entry which is preliminary data.</text>
</comment>
<sequence length="194" mass="21685">MARIKQVARKTRGQKRLFAGGTPSTSNPQARERSRHTTASPDRSENQTRKKRRNRPGTKALREIRKYQKSWNLLIPVAPFIRAVREISTFYAPNITRWQAEALVAIQEAAEDYIVEMFDEANLCAIHAKRVTLSELEVKGGHGGESSVPGYQYQDGSSAKSFDQIILMASMDSGGCQSFDSDNAIGCRHSKVIK</sequence>
<dbReference type="GO" id="GO:0046982">
    <property type="term" value="F:protein heterodimerization activity"/>
    <property type="evidence" value="ECO:0007669"/>
    <property type="project" value="InterPro"/>
</dbReference>
<accession>A0A5A7PTM3</accession>
<dbReference type="Gene3D" id="1.10.20.10">
    <property type="entry name" value="Histone, subunit A"/>
    <property type="match status" value="1"/>
</dbReference>
<dbReference type="Proteomes" id="UP000325081">
    <property type="component" value="Unassembled WGS sequence"/>
</dbReference>
<name>A0A5A7PTM3_STRAF</name>
<feature type="compositionally biased region" description="Basic residues" evidence="3">
    <location>
        <begin position="1"/>
        <end position="15"/>
    </location>
</feature>
<protein>
    <submittedName>
        <fullName evidence="5">Histone H3</fullName>
    </submittedName>
</protein>
<dbReference type="SMART" id="SM00428">
    <property type="entry name" value="H3"/>
    <property type="match status" value="1"/>
</dbReference>
<evidence type="ECO:0000256" key="1">
    <source>
        <dbReference type="ARBA" id="ARBA00010343"/>
    </source>
</evidence>
<evidence type="ECO:0000256" key="3">
    <source>
        <dbReference type="SAM" id="MobiDB-lite"/>
    </source>
</evidence>
<proteinExistence type="inferred from homology"/>
<dbReference type="PANTHER" id="PTHR11426">
    <property type="entry name" value="HISTONE H3"/>
    <property type="match status" value="1"/>
</dbReference>
<comment type="similarity">
    <text evidence="1">Belongs to the histone H3 family.</text>
</comment>
<dbReference type="CDD" id="cd22911">
    <property type="entry name" value="HFD_H3"/>
    <property type="match status" value="1"/>
</dbReference>
<feature type="domain" description="Core Histone H2A/H2B/H3" evidence="4">
    <location>
        <begin position="56"/>
        <end position="137"/>
    </location>
</feature>
<dbReference type="GO" id="GO:0003677">
    <property type="term" value="F:DNA binding"/>
    <property type="evidence" value="ECO:0007669"/>
    <property type="project" value="InterPro"/>
</dbReference>
<dbReference type="InterPro" id="IPR007125">
    <property type="entry name" value="H2A/H2B/H3"/>
</dbReference>
<keyword evidence="2" id="KW-0007">Acetylation</keyword>
<dbReference type="Pfam" id="PF00125">
    <property type="entry name" value="Histone"/>
    <property type="match status" value="1"/>
</dbReference>